<keyword evidence="6" id="KW-1185">Reference proteome</keyword>
<dbReference type="CDD" id="cd05324">
    <property type="entry name" value="carb_red_PTCR-like_SDR_c"/>
    <property type="match status" value="1"/>
</dbReference>
<comment type="similarity">
    <text evidence="1 4">Belongs to the short-chain dehydrogenases/reductases (SDR) family.</text>
</comment>
<evidence type="ECO:0000256" key="4">
    <source>
        <dbReference type="RuleBase" id="RU000363"/>
    </source>
</evidence>
<comment type="caution">
    <text evidence="5">The sequence shown here is derived from an EMBL/GenBank/DDBJ whole genome shotgun (WGS) entry which is preliminary data.</text>
</comment>
<dbReference type="PANTHER" id="PTHR43490">
    <property type="entry name" value="(+)-NEOMENTHOL DEHYDROGENASE"/>
    <property type="match status" value="1"/>
</dbReference>
<keyword evidence="3" id="KW-0560">Oxidoreductase</keyword>
<accession>A0ABR6WM04</accession>
<dbReference type="Proteomes" id="UP000653358">
    <property type="component" value="Unassembled WGS sequence"/>
</dbReference>
<dbReference type="InterPro" id="IPR002347">
    <property type="entry name" value="SDR_fam"/>
</dbReference>
<organism evidence="5 6">
    <name type="scientific">Acetobacterium tundrae</name>
    <dbReference type="NCBI Taxonomy" id="132932"/>
    <lineage>
        <taxon>Bacteria</taxon>
        <taxon>Bacillati</taxon>
        <taxon>Bacillota</taxon>
        <taxon>Clostridia</taxon>
        <taxon>Eubacteriales</taxon>
        <taxon>Eubacteriaceae</taxon>
        <taxon>Acetobacterium</taxon>
    </lineage>
</organism>
<dbReference type="PANTHER" id="PTHR43490:SF99">
    <property type="entry name" value="SHORT-CHAIN DEHYDROGENASE_REDUCTASE"/>
    <property type="match status" value="1"/>
</dbReference>
<name>A0ABR6WM04_9FIRM</name>
<evidence type="ECO:0000256" key="2">
    <source>
        <dbReference type="ARBA" id="ARBA00022857"/>
    </source>
</evidence>
<dbReference type="RefSeq" id="WP_148604076.1">
    <property type="nucleotide sequence ID" value="NZ_RXYB01000012.1"/>
</dbReference>
<dbReference type="PRINTS" id="PR00081">
    <property type="entry name" value="GDHRDH"/>
</dbReference>
<proteinExistence type="inferred from homology"/>
<dbReference type="InterPro" id="IPR036291">
    <property type="entry name" value="NAD(P)-bd_dom_sf"/>
</dbReference>
<dbReference type="Pfam" id="PF00106">
    <property type="entry name" value="adh_short"/>
    <property type="match status" value="1"/>
</dbReference>
<dbReference type="InterPro" id="IPR045313">
    <property type="entry name" value="CBR1-like"/>
</dbReference>
<dbReference type="PRINTS" id="PR00080">
    <property type="entry name" value="SDRFAMILY"/>
</dbReference>
<evidence type="ECO:0000313" key="6">
    <source>
        <dbReference type="Proteomes" id="UP000653358"/>
    </source>
</evidence>
<gene>
    <name evidence="5" type="ORF">GH807_10825</name>
</gene>
<reference evidence="5 6" key="1">
    <citation type="journal article" date="2020" name="mSystems">
        <title>Defining Genomic and Predicted Metabolic Features of the Acetobacterium Genus.</title>
        <authorList>
            <person name="Ross D.E."/>
            <person name="Marshall C.W."/>
            <person name="Gulliver D."/>
            <person name="May H.D."/>
            <person name="Norman R.S."/>
        </authorList>
    </citation>
    <scope>NUCLEOTIDE SEQUENCE [LARGE SCALE GENOMIC DNA]</scope>
    <source>
        <strain evidence="5 6">DSM 9173</strain>
    </source>
</reference>
<evidence type="ECO:0000256" key="3">
    <source>
        <dbReference type="ARBA" id="ARBA00023002"/>
    </source>
</evidence>
<keyword evidence="2" id="KW-0521">NADP</keyword>
<dbReference type="Gene3D" id="3.40.50.720">
    <property type="entry name" value="NAD(P)-binding Rossmann-like Domain"/>
    <property type="match status" value="1"/>
</dbReference>
<sequence length="244" mass="26579">MTIKKENKIVLITGANKGIGFETARQLGAKGFTVLVGARSKERGKEAEVKLQGEGIDAHFIEIDVTDQASIDQATKKIEEDYKKLDVLVNNVGVALDKITASELDISVLRETFDINFFSMFAVTKAMLPLVGKSKAGRIVNMSSGLGSLTQQSDPNYEYYKYKGLAYDSSKTAINQLTVHLAYELKDSSIKVNSADPGFTATDLNNFRGTRSVEQASNIVVRLATLPEDGPTGGFFDENGVVPW</sequence>
<dbReference type="EMBL" id="WJBB01000012">
    <property type="protein sequence ID" value="MBC3797538.1"/>
    <property type="molecule type" value="Genomic_DNA"/>
</dbReference>
<dbReference type="SUPFAM" id="SSF51735">
    <property type="entry name" value="NAD(P)-binding Rossmann-fold domains"/>
    <property type="match status" value="1"/>
</dbReference>
<evidence type="ECO:0000313" key="5">
    <source>
        <dbReference type="EMBL" id="MBC3797538.1"/>
    </source>
</evidence>
<evidence type="ECO:0000256" key="1">
    <source>
        <dbReference type="ARBA" id="ARBA00006484"/>
    </source>
</evidence>
<protein>
    <submittedName>
        <fullName evidence="5">SDR family NAD(P)-dependent oxidoreductase</fullName>
    </submittedName>
</protein>